<feature type="transmembrane region" description="Helical" evidence="1">
    <location>
        <begin position="20"/>
        <end position="49"/>
    </location>
</feature>
<dbReference type="GeneID" id="25151945"/>
<dbReference type="OrthoDB" id="378689at2157"/>
<dbReference type="RefSeq" id="WP_050001953.1">
    <property type="nucleotide sequence ID" value="NZ_CP008887.1"/>
</dbReference>
<dbReference type="Proteomes" id="UP000029980">
    <property type="component" value="Chromosome"/>
</dbReference>
<gene>
    <name evidence="2" type="ORF">TEU_00680</name>
</gene>
<feature type="transmembrane region" description="Helical" evidence="1">
    <location>
        <begin position="108"/>
        <end position="135"/>
    </location>
</feature>
<evidence type="ECO:0000313" key="3">
    <source>
        <dbReference type="Proteomes" id="UP000029980"/>
    </source>
</evidence>
<sequence length="151" mass="17271">MIPLTFCKFMGLKYWRYYVPYLLLTLPSFLLHDILPYVFGLVWIGVVSVEEEIRNPLRRFLPLPVTPCDVALGRALFKILTVVPYALVSRSDVIPMVALMSEIEEKKLLIPMIFVYPLLPSRYILWPLVLAAFIFSCRYFKRGGIAALGGG</sequence>
<protein>
    <submittedName>
        <fullName evidence="2">Uncharacterized protein</fullName>
    </submittedName>
</protein>
<keyword evidence="1" id="KW-1133">Transmembrane helix</keyword>
<name>A0A097QR80_9EURY</name>
<keyword evidence="1" id="KW-0812">Transmembrane</keyword>
<evidence type="ECO:0000256" key="1">
    <source>
        <dbReference type="SAM" id="Phobius"/>
    </source>
</evidence>
<dbReference type="EMBL" id="CP008887">
    <property type="protein sequence ID" value="AIU68970.1"/>
    <property type="molecule type" value="Genomic_DNA"/>
</dbReference>
<dbReference type="AlphaFoldDB" id="A0A097QR80"/>
<keyword evidence="1" id="KW-0472">Membrane</keyword>
<reference evidence="2 3" key="1">
    <citation type="journal article" date="2015" name="Int. J. Syst. Evol. Microbiol.">
        <title>Thermococcus eurythermalis sp. nov., a conditional piezophilic hyperthermophilic archaeon with a wide temperature range isolated from an oil-immersed chimney in the Guaymas Basin.</title>
        <authorList>
            <person name="Zhao W."/>
            <person name="Zeng X."/>
            <person name="Xiao X."/>
        </authorList>
    </citation>
    <scope>NUCLEOTIDE SEQUENCE [LARGE SCALE GENOMIC DNA]</scope>
    <source>
        <strain evidence="2 3">A501</strain>
    </source>
</reference>
<dbReference type="STRING" id="1505907.TEU_00680"/>
<evidence type="ECO:0000313" key="2">
    <source>
        <dbReference type="EMBL" id="AIU68970.1"/>
    </source>
</evidence>
<keyword evidence="3" id="KW-1185">Reference proteome</keyword>
<proteinExistence type="predicted"/>
<dbReference type="HOGENOM" id="CLU_1727327_0_0_2"/>
<organism evidence="2 3">
    <name type="scientific">Thermococcus eurythermalis</name>
    <dbReference type="NCBI Taxonomy" id="1505907"/>
    <lineage>
        <taxon>Archaea</taxon>
        <taxon>Methanobacteriati</taxon>
        <taxon>Methanobacteriota</taxon>
        <taxon>Thermococci</taxon>
        <taxon>Thermococcales</taxon>
        <taxon>Thermococcaceae</taxon>
        <taxon>Thermococcus</taxon>
    </lineage>
</organism>
<accession>A0A097QR80</accession>
<dbReference type="KEGG" id="teu:TEU_00680"/>